<accession>D6PLC0</accession>
<protein>
    <submittedName>
        <fullName evidence="2">Uncharacterized protein</fullName>
    </submittedName>
</protein>
<feature type="coiled-coil region" evidence="1">
    <location>
        <begin position="27"/>
        <end position="57"/>
    </location>
</feature>
<sequence>MNINIEVNVLVTDDQDNVTESHTFESLEQAQLKIIELEKEQAQHKQEQADIKTGRRQALKEFVKCSTCITTKGGQHELPRVTARRQRSID</sequence>
<evidence type="ECO:0000256" key="1">
    <source>
        <dbReference type="SAM" id="Coils"/>
    </source>
</evidence>
<evidence type="ECO:0000313" key="2">
    <source>
        <dbReference type="EMBL" id="ADD96521.1"/>
    </source>
</evidence>
<reference evidence="2" key="1">
    <citation type="journal article" date="2010" name="ISME J.">
        <title>Metagenome of the Mediterranean deep chlorophyll maximum studied by direct and fosmid library 454 pyrosequencing.</title>
        <authorList>
            <person name="Ghai R."/>
            <person name="Martin-Cuadrado A.B."/>
            <person name="Molto A.G."/>
            <person name="Heredia I.G."/>
            <person name="Cabrera R."/>
            <person name="Martin J."/>
            <person name="Verdu M."/>
            <person name="Deschamps P."/>
            <person name="Moreira D."/>
            <person name="Lopez-Garcia P."/>
            <person name="Mira A."/>
            <person name="Rodriguez-Valera F."/>
        </authorList>
    </citation>
    <scope>NUCLEOTIDE SEQUENCE</scope>
</reference>
<dbReference type="AlphaFoldDB" id="D6PLC0"/>
<keyword evidence="1" id="KW-0175">Coiled coil</keyword>
<proteinExistence type="predicted"/>
<dbReference type="EMBL" id="GU943144">
    <property type="protein sequence ID" value="ADD96521.1"/>
    <property type="molecule type" value="Genomic_DNA"/>
</dbReference>
<organism evidence="2">
    <name type="scientific">uncultured organism MedDCM-OCT-S11-C235</name>
    <dbReference type="NCBI Taxonomy" id="743657"/>
    <lineage>
        <taxon>unclassified sequences</taxon>
        <taxon>environmental samples</taxon>
    </lineage>
</organism>
<name>D6PLC0_9ZZZZ</name>